<evidence type="ECO:0000256" key="9">
    <source>
        <dbReference type="SAM" id="MobiDB-lite"/>
    </source>
</evidence>
<dbReference type="GO" id="GO:0003723">
    <property type="term" value="F:RNA binding"/>
    <property type="evidence" value="ECO:0007669"/>
    <property type="project" value="UniProtKB-UniRule"/>
</dbReference>
<feature type="zinc finger region" description="C3H1-type" evidence="7">
    <location>
        <begin position="249"/>
        <end position="277"/>
    </location>
</feature>
<evidence type="ECO:0000256" key="8">
    <source>
        <dbReference type="SAM" id="Coils"/>
    </source>
</evidence>
<comment type="function">
    <text evidence="5">May be involved in the turnover of nuclear polyadenylated (pA+) RNA.</text>
</comment>
<evidence type="ECO:0000256" key="5">
    <source>
        <dbReference type="ARBA" id="ARBA00043866"/>
    </source>
</evidence>
<feature type="compositionally biased region" description="Polar residues" evidence="9">
    <location>
        <begin position="302"/>
        <end position="316"/>
    </location>
</feature>
<dbReference type="InterPro" id="IPR000571">
    <property type="entry name" value="Znf_CCCH"/>
</dbReference>
<dbReference type="SUPFAM" id="SSF54928">
    <property type="entry name" value="RNA-binding domain, RBD"/>
    <property type="match status" value="1"/>
</dbReference>
<dbReference type="InterPro" id="IPR012677">
    <property type="entry name" value="Nucleotide-bd_a/b_plait_sf"/>
</dbReference>
<reference evidence="12" key="1">
    <citation type="journal article" date="2020" name="Stud. Mycol.">
        <title>101 Dothideomycetes genomes: a test case for predicting lifestyles and emergence of pathogens.</title>
        <authorList>
            <person name="Haridas S."/>
            <person name="Albert R."/>
            <person name="Binder M."/>
            <person name="Bloem J."/>
            <person name="Labutti K."/>
            <person name="Salamov A."/>
            <person name="Andreopoulos B."/>
            <person name="Baker S."/>
            <person name="Barry K."/>
            <person name="Bills G."/>
            <person name="Bluhm B."/>
            <person name="Cannon C."/>
            <person name="Castanera R."/>
            <person name="Culley D."/>
            <person name="Daum C."/>
            <person name="Ezra D."/>
            <person name="Gonzalez J."/>
            <person name="Henrissat B."/>
            <person name="Kuo A."/>
            <person name="Liang C."/>
            <person name="Lipzen A."/>
            <person name="Lutzoni F."/>
            <person name="Magnuson J."/>
            <person name="Mondo S."/>
            <person name="Nolan M."/>
            <person name="Ohm R."/>
            <person name="Pangilinan J."/>
            <person name="Park H.-J."/>
            <person name="Ramirez L."/>
            <person name="Alfaro M."/>
            <person name="Sun H."/>
            <person name="Tritt A."/>
            <person name="Yoshinaga Y."/>
            <person name="Zwiers L.-H."/>
            <person name="Turgeon B."/>
            <person name="Goodwin S."/>
            <person name="Spatafora J."/>
            <person name="Crous P."/>
            <person name="Grigoriev I."/>
        </authorList>
    </citation>
    <scope>NUCLEOTIDE SEQUENCE</scope>
    <source>
        <strain evidence="12">HMLAC05119</strain>
    </source>
</reference>
<evidence type="ECO:0000313" key="12">
    <source>
        <dbReference type="EMBL" id="KAF1912783.1"/>
    </source>
</evidence>
<dbReference type="InterPro" id="IPR045137">
    <property type="entry name" value="RBM26/27"/>
</dbReference>
<dbReference type="InterPro" id="IPR036855">
    <property type="entry name" value="Znf_CCCH_sf"/>
</dbReference>
<dbReference type="GO" id="GO:0005634">
    <property type="term" value="C:nucleus"/>
    <property type="evidence" value="ECO:0007669"/>
    <property type="project" value="TreeGrafter"/>
</dbReference>
<evidence type="ECO:0000256" key="3">
    <source>
        <dbReference type="ARBA" id="ARBA00022833"/>
    </source>
</evidence>
<keyword evidence="2 7" id="KW-0863">Zinc-finger</keyword>
<feature type="domain" description="RRM" evidence="10">
    <location>
        <begin position="337"/>
        <end position="409"/>
    </location>
</feature>
<dbReference type="InterPro" id="IPR000504">
    <property type="entry name" value="RRM_dom"/>
</dbReference>
<dbReference type="SUPFAM" id="SSF90229">
    <property type="entry name" value="CCCH zinc finger"/>
    <property type="match status" value="1"/>
</dbReference>
<accession>A0A6A5QBR5</accession>
<keyword evidence="4 6" id="KW-0694">RNA-binding</keyword>
<evidence type="ECO:0000256" key="4">
    <source>
        <dbReference type="ARBA" id="ARBA00022884"/>
    </source>
</evidence>
<evidence type="ECO:0000256" key="6">
    <source>
        <dbReference type="PROSITE-ProRule" id="PRU00176"/>
    </source>
</evidence>
<keyword evidence="3 7" id="KW-0862">Zinc</keyword>
<feature type="region of interest" description="Disordered" evidence="9">
    <location>
        <begin position="647"/>
        <end position="705"/>
    </location>
</feature>
<gene>
    <name evidence="12" type="ORF">BDU57DRAFT_550601</name>
</gene>
<dbReference type="OrthoDB" id="443401at2759"/>
<dbReference type="PANTHER" id="PTHR14398">
    <property type="entry name" value="RNA RECOGNITION RRM/RNP DOMAIN"/>
    <property type="match status" value="1"/>
</dbReference>
<dbReference type="InterPro" id="IPR035979">
    <property type="entry name" value="RBD_domain_sf"/>
</dbReference>
<evidence type="ECO:0000256" key="2">
    <source>
        <dbReference type="ARBA" id="ARBA00022771"/>
    </source>
</evidence>
<evidence type="ECO:0000256" key="7">
    <source>
        <dbReference type="PROSITE-ProRule" id="PRU00723"/>
    </source>
</evidence>
<keyword evidence="8" id="KW-0175">Coiled coil</keyword>
<dbReference type="EMBL" id="ML979139">
    <property type="protein sequence ID" value="KAF1912783.1"/>
    <property type="molecule type" value="Genomic_DNA"/>
</dbReference>
<dbReference type="GO" id="GO:0008270">
    <property type="term" value="F:zinc ion binding"/>
    <property type="evidence" value="ECO:0007669"/>
    <property type="project" value="UniProtKB-KW"/>
</dbReference>
<evidence type="ECO:0000256" key="1">
    <source>
        <dbReference type="ARBA" id="ARBA00022723"/>
    </source>
</evidence>
<feature type="compositionally biased region" description="Acidic residues" evidence="9">
    <location>
        <begin position="693"/>
        <end position="705"/>
    </location>
</feature>
<feature type="compositionally biased region" description="Low complexity" evidence="9">
    <location>
        <begin position="535"/>
        <end position="547"/>
    </location>
</feature>
<feature type="compositionally biased region" description="Basic and acidic residues" evidence="9">
    <location>
        <begin position="133"/>
        <end position="150"/>
    </location>
</feature>
<proteinExistence type="predicted"/>
<name>A0A6A5QBR5_AMPQU</name>
<dbReference type="PANTHER" id="PTHR14398:SF0">
    <property type="entry name" value="ZINC FINGER PROTEIN SWM"/>
    <property type="match status" value="1"/>
</dbReference>
<feature type="coiled-coil region" evidence="8">
    <location>
        <begin position="432"/>
        <end position="482"/>
    </location>
</feature>
<sequence length="705" mass="77368">MMLREEDAGAFKKWVLPKLETISDADAGVLADYVVALVTANQAEAKMRLNCVESLADFLRDNTASFVDELVQALKTQSYVPRAPPKGSKTGTAATRAPDASHGLPDRPTGPPPALPTALGAAPPPSSRKRKLVQRDTSETRKGPDAHYNRADAAHRPIKQATLRAGQGLRGAAAAFEPQHAAPAFAPPPNLFNMANLPPPPPGPFPFDLSNPMAFFSLMAALGPNMPAMPPLPLPLPPFNAPNNGPTGRPRQGKCYDYHENGYCSRGTFCLFQHAIPDGSGSTVPEYDPDQPSLGTGFASAVSKQRASSQSHNQNQKGRRPRAQFSLPAPSRDLNNTTLVVEQIPEEQFSDEAVRSFFSKFGTITEIQMHAYKRLAIVEFEDRAGADQAYHSPKVVFDNRFVKVYWYDQSSGIRETLDRKNEEALDLEAIAARQAEAQKAFEERRRKFEEAEAKSADLDRQLAEKDAEMNKIKQLLAELTGNENNGRHEGLSQDLATLQAEAESLFVQTDHTGPPDGRRGDTPRGGFRGRGPPRGRGTTRGAYRGRGNFVPPFAGNIPTVKRLDNRPRRLSIAGIEKGTLKDEALRQYLVNIPECISIEPHPEETNTLILTFKERFEAEMFLDASRSIPDVSPLELAWIPNDAFGGIKASTTTAPTKDTVDSDTESLLDERHDLNNTTERVVEDDVPQAQPDADMDVAEDVDEWL</sequence>
<evidence type="ECO:0000313" key="13">
    <source>
        <dbReference type="Proteomes" id="UP000800096"/>
    </source>
</evidence>
<evidence type="ECO:0000259" key="10">
    <source>
        <dbReference type="PROSITE" id="PS50102"/>
    </source>
</evidence>
<dbReference type="Proteomes" id="UP000800096">
    <property type="component" value="Unassembled WGS sequence"/>
</dbReference>
<dbReference type="Pfam" id="PF00076">
    <property type="entry name" value="RRM_1"/>
    <property type="match status" value="1"/>
</dbReference>
<protein>
    <submittedName>
        <fullName evidence="12">Uncharacterized protein</fullName>
    </submittedName>
</protein>
<dbReference type="Pfam" id="PF01480">
    <property type="entry name" value="PWI"/>
    <property type="match status" value="1"/>
</dbReference>
<dbReference type="AlphaFoldDB" id="A0A6A5QBR5"/>
<feature type="region of interest" description="Disordered" evidence="9">
    <location>
        <begin position="80"/>
        <end position="150"/>
    </location>
</feature>
<feature type="region of interest" description="Disordered" evidence="9">
    <location>
        <begin position="508"/>
        <end position="549"/>
    </location>
</feature>
<organism evidence="12 13">
    <name type="scientific">Ampelomyces quisqualis</name>
    <name type="common">Powdery mildew agent</name>
    <dbReference type="NCBI Taxonomy" id="50730"/>
    <lineage>
        <taxon>Eukaryota</taxon>
        <taxon>Fungi</taxon>
        <taxon>Dikarya</taxon>
        <taxon>Ascomycota</taxon>
        <taxon>Pezizomycotina</taxon>
        <taxon>Dothideomycetes</taxon>
        <taxon>Pleosporomycetidae</taxon>
        <taxon>Pleosporales</taxon>
        <taxon>Pleosporineae</taxon>
        <taxon>Phaeosphaeriaceae</taxon>
        <taxon>Ampelomyces</taxon>
    </lineage>
</organism>
<feature type="region of interest" description="Disordered" evidence="9">
    <location>
        <begin position="281"/>
        <end position="332"/>
    </location>
</feature>
<dbReference type="Gene3D" id="1.20.1390.10">
    <property type="entry name" value="PWI domain"/>
    <property type="match status" value="1"/>
</dbReference>
<dbReference type="SMART" id="SM00360">
    <property type="entry name" value="RRM"/>
    <property type="match status" value="1"/>
</dbReference>
<feature type="domain" description="C3H1-type" evidence="11">
    <location>
        <begin position="249"/>
        <end position="277"/>
    </location>
</feature>
<dbReference type="Gene3D" id="3.30.70.330">
    <property type="match status" value="1"/>
</dbReference>
<dbReference type="InterPro" id="IPR002483">
    <property type="entry name" value="PWI_dom"/>
</dbReference>
<keyword evidence="1 7" id="KW-0479">Metal-binding</keyword>
<dbReference type="PROSITE" id="PS50102">
    <property type="entry name" value="RRM"/>
    <property type="match status" value="1"/>
</dbReference>
<keyword evidence="13" id="KW-1185">Reference proteome</keyword>
<dbReference type="CDD" id="cd12257">
    <property type="entry name" value="RRM1_RBM26_like"/>
    <property type="match status" value="1"/>
</dbReference>
<dbReference type="PROSITE" id="PS50103">
    <property type="entry name" value="ZF_C3H1"/>
    <property type="match status" value="1"/>
</dbReference>
<evidence type="ECO:0000259" key="11">
    <source>
        <dbReference type="PROSITE" id="PS50103"/>
    </source>
</evidence>